<accession>A0A080LZS9</accession>
<dbReference type="Proteomes" id="UP000020077">
    <property type="component" value="Unassembled WGS sequence"/>
</dbReference>
<evidence type="ECO:0000259" key="2">
    <source>
        <dbReference type="Pfam" id="PF14020"/>
    </source>
</evidence>
<feature type="compositionally biased region" description="Low complexity" evidence="1">
    <location>
        <begin position="56"/>
        <end position="68"/>
    </location>
</feature>
<dbReference type="EMBL" id="JDVG02000027">
    <property type="protein sequence ID" value="KFB74497.1"/>
    <property type="molecule type" value="Genomic_DNA"/>
</dbReference>
<protein>
    <recommendedName>
        <fullName evidence="2">DUF4236 domain-containing protein</fullName>
    </recommendedName>
</protein>
<dbReference type="AlphaFoldDB" id="A0A080LZS9"/>
<sequence length="370" mass="39912">MGFYLRKSISVGPLRFNLSKSGIGVSAGVTGLRFGAGPRGNYVHMGRGGLYYRATLPPSSSPRQSSPQPLQPSAPEIPPGTHAPLEEIESADVSQIVDSSSRELLDELNRKRAKTRLWPFVAVISIVVLGLGVSSGWPAWLIGILAIAAAAGTYAAHTRDALQKTVVLFYDFDSDMEAAYAKLHAAASQLASCAAAWHIEASGKVHDRKYHAGASDLVRRKSTSIRKEEPPYVKTNIETVAVGVGRQTLHFFPDRVLVYDQNGVGAVGYQELRVEVGATRFIESESVPRDAEVVDRTWKYVNKSGGPDKRFKDNKELPICRYEEVTLSSQSGLNEVLQLSRCGAGGGFAEAISLLGKSMPKEGTRAAQAA</sequence>
<organism evidence="3 4">
    <name type="scientific">Candidatus Accumulibacter phosphatis</name>
    <dbReference type="NCBI Taxonomy" id="327160"/>
    <lineage>
        <taxon>Bacteria</taxon>
        <taxon>Pseudomonadati</taxon>
        <taxon>Pseudomonadota</taxon>
        <taxon>Betaproteobacteria</taxon>
        <taxon>Candidatus Accumulibacter</taxon>
    </lineage>
</organism>
<feature type="domain" description="DUF4236" evidence="2">
    <location>
        <begin position="3"/>
        <end position="53"/>
    </location>
</feature>
<evidence type="ECO:0000313" key="3">
    <source>
        <dbReference type="EMBL" id="KFB74497.1"/>
    </source>
</evidence>
<evidence type="ECO:0000256" key="1">
    <source>
        <dbReference type="SAM" id="MobiDB-lite"/>
    </source>
</evidence>
<name>A0A080LZS9_9PROT</name>
<evidence type="ECO:0000313" key="4">
    <source>
        <dbReference type="Proteomes" id="UP000020077"/>
    </source>
</evidence>
<feature type="compositionally biased region" description="Pro residues" evidence="1">
    <location>
        <begin position="69"/>
        <end position="78"/>
    </location>
</feature>
<dbReference type="InterPro" id="IPR025330">
    <property type="entry name" value="DUF4236"/>
</dbReference>
<comment type="caution">
    <text evidence="3">The sequence shown here is derived from an EMBL/GenBank/DDBJ whole genome shotgun (WGS) entry which is preliminary data.</text>
</comment>
<reference evidence="3 4" key="1">
    <citation type="submission" date="2014-02" db="EMBL/GenBank/DDBJ databases">
        <title>Expanding our view of genomic diversity in Candidatus Accumulibacter clades.</title>
        <authorList>
            <person name="Skennerton C.T."/>
            <person name="Barr J.J."/>
            <person name="Slater F.R."/>
            <person name="Bond P.L."/>
            <person name="Tyson G.W."/>
        </authorList>
    </citation>
    <scope>NUCLEOTIDE SEQUENCE [LARGE SCALE GENOMIC DNA]</scope>
    <source>
        <strain evidence="4">BA-91</strain>
    </source>
</reference>
<dbReference type="Pfam" id="PF14020">
    <property type="entry name" value="DUF4236"/>
    <property type="match status" value="1"/>
</dbReference>
<gene>
    <name evidence="3" type="ORF">AW09_000208</name>
</gene>
<proteinExistence type="predicted"/>
<feature type="region of interest" description="Disordered" evidence="1">
    <location>
        <begin position="56"/>
        <end position="83"/>
    </location>
</feature>